<evidence type="ECO:0000256" key="1">
    <source>
        <dbReference type="ARBA" id="ARBA00022857"/>
    </source>
</evidence>
<evidence type="ECO:0000313" key="2">
    <source>
        <dbReference type="EMBL" id="KAL2807776.1"/>
    </source>
</evidence>
<dbReference type="Gene3D" id="3.40.50.720">
    <property type="entry name" value="NAD(P)-binding Rossmann-like Domain"/>
    <property type="match status" value="1"/>
</dbReference>
<dbReference type="Proteomes" id="UP001610334">
    <property type="component" value="Unassembled WGS sequence"/>
</dbReference>
<dbReference type="PANTHER" id="PTHR42748:SF22">
    <property type="entry name" value="NMRA-LIKE DOMAIN-CONTAINING PROTEIN"/>
    <property type="match status" value="1"/>
</dbReference>
<sequence length="329" mass="35794">MSRQLCITAVDGHTGFLIAELILTDQNFKKAIGSVTGLSLSPNADSCKELEGLGAKIVPHKPGRLRDMVSTLKSVGADTMCLIPPAHKDKFDVTVELIEAAKKANIANVCFLSSAGCDLAERDKQPRLREFIDLEALFMASKGDPLTSTGHSPVVVRPGFYAENLLLYSKQAQEEGVLPLPVGENHKFAPIALGDVAQVVAHILTGEGKHGFSDRHRGQLMVLTGPMLATGDELATAASSAVGQDLKFENISEAEAKKVLRAQSDSDESEIQYLLEYYSLVREGKTNYISTTAFHDVTGGHPQEPPGFFKVYYESFEQKRTSKKRKTSK</sequence>
<proteinExistence type="predicted"/>
<dbReference type="SUPFAM" id="SSF51735">
    <property type="entry name" value="NAD(P)-binding Rossmann-fold domains"/>
    <property type="match status" value="1"/>
</dbReference>
<protein>
    <submittedName>
        <fullName evidence="2">NAD(P)-binding protein</fullName>
    </submittedName>
</protein>
<name>A0ABR4GX70_9EURO</name>
<gene>
    <name evidence="2" type="ORF">BJX63DRAFT_61090</name>
</gene>
<reference evidence="2 3" key="1">
    <citation type="submission" date="2024-07" db="EMBL/GenBank/DDBJ databases">
        <title>Section-level genome sequencing and comparative genomics of Aspergillus sections Usti and Cavernicolus.</title>
        <authorList>
            <consortium name="Lawrence Berkeley National Laboratory"/>
            <person name="Nybo J.L."/>
            <person name="Vesth T.C."/>
            <person name="Theobald S."/>
            <person name="Frisvad J.C."/>
            <person name="Larsen T.O."/>
            <person name="Kjaerboelling I."/>
            <person name="Rothschild-Mancinelli K."/>
            <person name="Lyhne E.K."/>
            <person name="Kogle M.E."/>
            <person name="Barry K."/>
            <person name="Clum A."/>
            <person name="Na H."/>
            <person name="Ledsgaard L."/>
            <person name="Lin J."/>
            <person name="Lipzen A."/>
            <person name="Kuo A."/>
            <person name="Riley R."/>
            <person name="Mondo S."/>
            <person name="Labutti K."/>
            <person name="Haridas S."/>
            <person name="Pangalinan J."/>
            <person name="Salamov A.A."/>
            <person name="Simmons B.A."/>
            <person name="Magnuson J.K."/>
            <person name="Chen J."/>
            <person name="Drula E."/>
            <person name="Henrissat B."/>
            <person name="Wiebenga A."/>
            <person name="Lubbers R.J."/>
            <person name="Gomes A.C."/>
            <person name="Makela M.R."/>
            <person name="Stajich J."/>
            <person name="Grigoriev I.V."/>
            <person name="Mortensen U.H."/>
            <person name="De Vries R.P."/>
            <person name="Baker S.E."/>
            <person name="Andersen M.R."/>
        </authorList>
    </citation>
    <scope>NUCLEOTIDE SEQUENCE [LARGE SCALE GENOMIC DNA]</scope>
    <source>
        <strain evidence="2 3">CBS 588.65</strain>
    </source>
</reference>
<dbReference type="InterPro" id="IPR036291">
    <property type="entry name" value="NAD(P)-bd_dom_sf"/>
</dbReference>
<comment type="caution">
    <text evidence="2">The sequence shown here is derived from an EMBL/GenBank/DDBJ whole genome shotgun (WGS) entry which is preliminary data.</text>
</comment>
<dbReference type="PANTHER" id="PTHR42748">
    <property type="entry name" value="NITROGEN METABOLITE REPRESSION PROTEIN NMRA FAMILY MEMBER"/>
    <property type="match status" value="1"/>
</dbReference>
<evidence type="ECO:0000313" key="3">
    <source>
        <dbReference type="Proteomes" id="UP001610334"/>
    </source>
</evidence>
<organism evidence="2 3">
    <name type="scientific">Aspergillus granulosus</name>
    <dbReference type="NCBI Taxonomy" id="176169"/>
    <lineage>
        <taxon>Eukaryota</taxon>
        <taxon>Fungi</taxon>
        <taxon>Dikarya</taxon>
        <taxon>Ascomycota</taxon>
        <taxon>Pezizomycotina</taxon>
        <taxon>Eurotiomycetes</taxon>
        <taxon>Eurotiomycetidae</taxon>
        <taxon>Eurotiales</taxon>
        <taxon>Aspergillaceae</taxon>
        <taxon>Aspergillus</taxon>
        <taxon>Aspergillus subgen. Nidulantes</taxon>
    </lineage>
</organism>
<dbReference type="InterPro" id="IPR051164">
    <property type="entry name" value="NmrA-like_oxidored"/>
</dbReference>
<dbReference type="Gene3D" id="3.90.25.10">
    <property type="entry name" value="UDP-galactose 4-epimerase, domain 1"/>
    <property type="match status" value="1"/>
</dbReference>
<accession>A0ABR4GX70</accession>
<keyword evidence="3" id="KW-1185">Reference proteome</keyword>
<dbReference type="EMBL" id="JBFXLT010000131">
    <property type="protein sequence ID" value="KAL2807776.1"/>
    <property type="molecule type" value="Genomic_DNA"/>
</dbReference>
<keyword evidence="1" id="KW-0521">NADP</keyword>